<evidence type="ECO:0000256" key="2">
    <source>
        <dbReference type="ARBA" id="ARBA00022803"/>
    </source>
</evidence>
<evidence type="ECO:0000256" key="4">
    <source>
        <dbReference type="PROSITE-ProRule" id="PRU00339"/>
    </source>
</evidence>
<evidence type="ECO:0000313" key="5">
    <source>
        <dbReference type="EMBL" id="KAJ8924552.1"/>
    </source>
</evidence>
<dbReference type="Pfam" id="PF13181">
    <property type="entry name" value="TPR_8"/>
    <property type="match status" value="1"/>
</dbReference>
<dbReference type="InterPro" id="IPR044244">
    <property type="entry name" value="TTC27/Emw1"/>
</dbReference>
<reference evidence="5 6" key="1">
    <citation type="journal article" date="2023" name="Insect Mol. Biol.">
        <title>Genome sequencing provides insights into the evolution of gene families encoding plant cell wall-degrading enzymes in longhorned beetles.</title>
        <authorList>
            <person name="Shin N.R."/>
            <person name="Okamura Y."/>
            <person name="Kirsch R."/>
            <person name="Pauchet Y."/>
        </authorList>
    </citation>
    <scope>NUCLEOTIDE SEQUENCE [LARGE SCALE GENOMIC DNA]</scope>
    <source>
        <strain evidence="5">EAD_L_NR</strain>
    </source>
</reference>
<dbReference type="PANTHER" id="PTHR16193">
    <property type="entry name" value="TETRATRICOPEPTIDE REPEAT PROTEIN 27"/>
    <property type="match status" value="1"/>
</dbReference>
<dbReference type="AlphaFoldDB" id="A0AAV8WDY9"/>
<dbReference type="SMART" id="SM00028">
    <property type="entry name" value="TPR"/>
    <property type="match status" value="5"/>
</dbReference>
<evidence type="ECO:0000256" key="1">
    <source>
        <dbReference type="ARBA" id="ARBA00022737"/>
    </source>
</evidence>
<dbReference type="InterPro" id="IPR011990">
    <property type="entry name" value="TPR-like_helical_dom_sf"/>
</dbReference>
<dbReference type="Proteomes" id="UP001159042">
    <property type="component" value="Unassembled WGS sequence"/>
</dbReference>
<keyword evidence="1" id="KW-0677">Repeat</keyword>
<evidence type="ECO:0000256" key="3">
    <source>
        <dbReference type="ARBA" id="ARBA00024020"/>
    </source>
</evidence>
<dbReference type="PROSITE" id="PS50005">
    <property type="entry name" value="TPR"/>
    <property type="match status" value="1"/>
</dbReference>
<protein>
    <recommendedName>
        <fullName evidence="7">Tetratricopeptide repeat protein 27</fullName>
    </recommendedName>
</protein>
<feature type="repeat" description="TPR" evidence="4">
    <location>
        <begin position="520"/>
        <end position="553"/>
    </location>
</feature>
<dbReference type="SUPFAM" id="SSF48452">
    <property type="entry name" value="TPR-like"/>
    <property type="match status" value="1"/>
</dbReference>
<keyword evidence="6" id="KW-1185">Reference proteome</keyword>
<keyword evidence="2 4" id="KW-0802">TPR repeat</keyword>
<evidence type="ECO:0008006" key="7">
    <source>
        <dbReference type="Google" id="ProtNLM"/>
    </source>
</evidence>
<organism evidence="5 6">
    <name type="scientific">Exocentrus adspersus</name>
    <dbReference type="NCBI Taxonomy" id="1586481"/>
    <lineage>
        <taxon>Eukaryota</taxon>
        <taxon>Metazoa</taxon>
        <taxon>Ecdysozoa</taxon>
        <taxon>Arthropoda</taxon>
        <taxon>Hexapoda</taxon>
        <taxon>Insecta</taxon>
        <taxon>Pterygota</taxon>
        <taxon>Neoptera</taxon>
        <taxon>Endopterygota</taxon>
        <taxon>Coleoptera</taxon>
        <taxon>Polyphaga</taxon>
        <taxon>Cucujiformia</taxon>
        <taxon>Chrysomeloidea</taxon>
        <taxon>Cerambycidae</taxon>
        <taxon>Lamiinae</taxon>
        <taxon>Acanthocinini</taxon>
        <taxon>Exocentrus</taxon>
    </lineage>
</organism>
<proteinExistence type="inferred from homology"/>
<gene>
    <name evidence="5" type="ORF">NQ315_000701</name>
</gene>
<accession>A0AAV8WDY9</accession>
<dbReference type="EMBL" id="JANEYG010000002">
    <property type="protein sequence ID" value="KAJ8924552.1"/>
    <property type="molecule type" value="Genomic_DNA"/>
</dbReference>
<dbReference type="InterPro" id="IPR019734">
    <property type="entry name" value="TPR_rpt"/>
</dbReference>
<dbReference type="PANTHER" id="PTHR16193:SF0">
    <property type="entry name" value="TETRATRICOPEPTIDE REPEAT PROTEIN 27"/>
    <property type="match status" value="1"/>
</dbReference>
<evidence type="ECO:0000313" key="6">
    <source>
        <dbReference type="Proteomes" id="UP001159042"/>
    </source>
</evidence>
<dbReference type="Gene3D" id="1.25.40.10">
    <property type="entry name" value="Tetratricopeptide repeat domain"/>
    <property type="match status" value="1"/>
</dbReference>
<name>A0AAV8WDY9_9CUCU</name>
<comment type="caution">
    <text evidence="5">The sequence shown here is derived from an EMBL/GenBank/DDBJ whole genome shotgun (WGS) entry which is preliminary data.</text>
</comment>
<comment type="similarity">
    <text evidence="3">Belongs to the TTC27 family.</text>
</comment>
<sequence length="788" mass="90379">MENIEHLLEQYLLIFNRLPQTDDKEESECSKDIWDISEYITCEENWKLFLETSFDTDQIKLRLNSKSEEERINIFKFGIACLISFVRCNFTGPNFDKATEGFLGGDKFTSTTLTKLLSVNNEEINVNTRFPALLVASKLVFEWCPITTILNVWWYWRALIVHQQVLDELSPTLLSDADRLYKHIQANPHIKDHGKALLDIEIAQLYLLFRHISKAKEHIISASKILGIKYNLTGKLGKRTKYQQKEIAQLSLEVTVKGSNKILQEESTDPDLPKNVTLDDDVRLNTVNFSSNNRIVSLTNTEQKLFITIIQDMLVSKPQDELQAEMLDPFITLVLNQKNTFSIRVIALLLRCKLECKNKRTIERSVTQCEEIVNGFNRDSPHFLNRVADVFGVGLPPIWKVKAQHADLLLNVGIVKNALDIYLDIKLWEEVIVCYTILEQKHNAAEVIREQLSVKPTVKLMCLLGDATDDVTCYEKAWEMSKRRSHRAQRHWGQYLFLRSQYEQCIPHFEKSVSINPLQANVWCRLGYAALQIENWQTAATAYRRYASLEPDAFEAWNNLAQAYIKIGNKRGAHQALLEALKCNFDNWKVWENLLVVSCDISNFSDVIRAYHKLLDLKDKYLNVEVLNVLVYNVCNDSNDCEGQSSQRFLKKTRELLGRVTAIYPGEGYVWELYASLAPSTLLRAQRLQRAYRGYIQGSWEKNPSTCQQVLYVCSKLGQIVLENDVDAKDSIMNSIKLNLSSAISVIKKQDFGETKDSLEEVAGYLQKITEKIQSSGSNPGSIKLSTT</sequence>